<proteinExistence type="predicted"/>
<feature type="transmembrane region" description="Helical" evidence="2">
    <location>
        <begin position="41"/>
        <end position="61"/>
    </location>
</feature>
<dbReference type="OrthoDB" id="1523584at2"/>
<evidence type="ECO:0000256" key="2">
    <source>
        <dbReference type="SAM" id="Phobius"/>
    </source>
</evidence>
<evidence type="ECO:0000313" key="4">
    <source>
        <dbReference type="EMBL" id="RPE13637.1"/>
    </source>
</evidence>
<dbReference type="EMBL" id="RPDH01000001">
    <property type="protein sequence ID" value="RPE13637.1"/>
    <property type="molecule type" value="Genomic_DNA"/>
</dbReference>
<feature type="compositionally biased region" description="Polar residues" evidence="1">
    <location>
        <begin position="195"/>
        <end position="221"/>
    </location>
</feature>
<dbReference type="Pfam" id="PF13568">
    <property type="entry name" value="OMP_b-brl_2"/>
    <property type="match status" value="1"/>
</dbReference>
<feature type="domain" description="Outer membrane protein beta-barrel" evidence="3">
    <location>
        <begin position="252"/>
        <end position="394"/>
    </location>
</feature>
<comment type="caution">
    <text evidence="4">The sequence shown here is derived from an EMBL/GenBank/DDBJ whole genome shotgun (WGS) entry which is preliminary data.</text>
</comment>
<keyword evidence="2" id="KW-0472">Membrane</keyword>
<evidence type="ECO:0000256" key="1">
    <source>
        <dbReference type="SAM" id="MobiDB-lite"/>
    </source>
</evidence>
<keyword evidence="5" id="KW-1185">Reference proteome</keyword>
<gene>
    <name evidence="4" type="ORF">EGT74_09020</name>
</gene>
<dbReference type="InterPro" id="IPR025665">
    <property type="entry name" value="Beta-barrel_OMP_2"/>
</dbReference>
<reference evidence="4 5" key="1">
    <citation type="submission" date="2018-11" db="EMBL/GenBank/DDBJ databases">
        <title>Chitinophaga lutea sp.nov., isolate from arsenic contaminated soil.</title>
        <authorList>
            <person name="Zong Y."/>
        </authorList>
    </citation>
    <scope>NUCLEOTIDE SEQUENCE [LARGE SCALE GENOMIC DNA]</scope>
    <source>
        <strain evidence="4 5">ZY74</strain>
    </source>
</reference>
<evidence type="ECO:0000313" key="5">
    <source>
        <dbReference type="Proteomes" id="UP000278351"/>
    </source>
</evidence>
<dbReference type="Proteomes" id="UP000278351">
    <property type="component" value="Unassembled WGS sequence"/>
</dbReference>
<feature type="region of interest" description="Disordered" evidence="1">
    <location>
        <begin position="193"/>
        <end position="233"/>
    </location>
</feature>
<sequence length="439" mass="47844">MSEQFENSIRKKLQEADVPFDPAAWDQMKKRLDDSGRRRGAFYWWTAGLLLLLGLGSWWWFLEQQPVDKNESDRISVTDSLNKAGAHSPETQENIKDRPATPHQTPAAGISLPGASGTIEPATSAGIDVDKPAGNNTATPSASLALTPAKKNTTIVDNLQQRGVTTAKTENNQTTVDNTAPKNPVAPVNIVPTPAGSTKDSSKLTAGVNNPKATNIPSVKTTPAPANPVNDSSKITAAVDNPVQEKKKKQKRGFDAGITLGPDYNAVPSLKHGRIGFGGGLLIRYHINNNFYLSTGASYNKKLYGAEDKDYDSPYPTYYKKIDADCNVLDVPLNVHYTFLHKPKSTWSAMVGASSYFMIKEKYEYYTLSGGKYKREFNNSNQHYFSVLNLGVNYERNTKGVIQWGVQPYVKLPLGGVGAGNVKLLSAGVSFQVTVGKKD</sequence>
<protein>
    <recommendedName>
        <fullName evidence="3">Outer membrane protein beta-barrel domain-containing protein</fullName>
    </recommendedName>
</protein>
<feature type="region of interest" description="Disordered" evidence="1">
    <location>
        <begin position="80"/>
        <end position="142"/>
    </location>
</feature>
<dbReference type="RefSeq" id="WP_123846157.1">
    <property type="nucleotide sequence ID" value="NZ_RPDH01000001.1"/>
</dbReference>
<name>A0A3N4QCE6_9BACT</name>
<evidence type="ECO:0000259" key="3">
    <source>
        <dbReference type="Pfam" id="PF13568"/>
    </source>
</evidence>
<keyword evidence="2" id="KW-1133">Transmembrane helix</keyword>
<keyword evidence="2" id="KW-0812">Transmembrane</keyword>
<dbReference type="AlphaFoldDB" id="A0A3N4QCE6"/>
<organism evidence="4 5">
    <name type="scientific">Chitinophaga lutea</name>
    <dbReference type="NCBI Taxonomy" id="2488634"/>
    <lineage>
        <taxon>Bacteria</taxon>
        <taxon>Pseudomonadati</taxon>
        <taxon>Bacteroidota</taxon>
        <taxon>Chitinophagia</taxon>
        <taxon>Chitinophagales</taxon>
        <taxon>Chitinophagaceae</taxon>
        <taxon>Chitinophaga</taxon>
    </lineage>
</organism>
<accession>A0A3N4QCE6</accession>